<dbReference type="InterPro" id="IPR001650">
    <property type="entry name" value="Helicase_C-like"/>
</dbReference>
<dbReference type="SMART" id="SM00487">
    <property type="entry name" value="DEXDc"/>
    <property type="match status" value="1"/>
</dbReference>
<feature type="region of interest" description="Disordered" evidence="6">
    <location>
        <begin position="783"/>
        <end position="805"/>
    </location>
</feature>
<dbReference type="RefSeq" id="WP_284826784.1">
    <property type="nucleotide sequence ID" value="NZ_JASOOY020000033.1"/>
</dbReference>
<dbReference type="GO" id="GO:0016787">
    <property type="term" value="F:hydrolase activity"/>
    <property type="evidence" value="ECO:0007669"/>
    <property type="project" value="UniProtKB-KW"/>
</dbReference>
<dbReference type="PROSITE" id="PS51192">
    <property type="entry name" value="HELICASE_ATP_BIND_1"/>
    <property type="match status" value="1"/>
</dbReference>
<dbReference type="PANTHER" id="PTHR43519:SF1">
    <property type="entry name" value="ATP-DEPENDENT RNA HELICASE HRPB"/>
    <property type="match status" value="1"/>
</dbReference>
<dbReference type="SMART" id="SM00490">
    <property type="entry name" value="HELICc"/>
    <property type="match status" value="1"/>
</dbReference>
<dbReference type="PROSITE" id="PS51194">
    <property type="entry name" value="HELICASE_CTER"/>
    <property type="match status" value="1"/>
</dbReference>
<evidence type="ECO:0000313" key="9">
    <source>
        <dbReference type="EMBL" id="MEO3717911.1"/>
    </source>
</evidence>
<keyword evidence="2" id="KW-0547">Nucleotide-binding</keyword>
<feature type="domain" description="Helicase C-terminal" evidence="8">
    <location>
        <begin position="220"/>
        <end position="403"/>
    </location>
</feature>
<feature type="domain" description="Helicase ATP-binding" evidence="7">
    <location>
        <begin position="25"/>
        <end position="184"/>
    </location>
</feature>
<dbReference type="PROSITE" id="PS00690">
    <property type="entry name" value="DEAH_ATP_HELICASE"/>
    <property type="match status" value="1"/>
</dbReference>
<evidence type="ECO:0000256" key="6">
    <source>
        <dbReference type="SAM" id="MobiDB-lite"/>
    </source>
</evidence>
<comment type="caution">
    <text evidence="9">The sequence shown here is derived from an EMBL/GenBank/DDBJ whole genome shotgun (WGS) entry which is preliminary data.</text>
</comment>
<evidence type="ECO:0000256" key="2">
    <source>
        <dbReference type="ARBA" id="ARBA00022741"/>
    </source>
</evidence>
<dbReference type="EMBL" id="JASOOY020000033">
    <property type="protein sequence ID" value="MEO3717911.1"/>
    <property type="molecule type" value="Genomic_DNA"/>
</dbReference>
<evidence type="ECO:0000259" key="7">
    <source>
        <dbReference type="PROSITE" id="PS51192"/>
    </source>
</evidence>
<keyword evidence="3 9" id="KW-0378">Hydrolase</keyword>
<dbReference type="Gene3D" id="3.40.50.300">
    <property type="entry name" value="P-loop containing nucleotide triphosphate hydrolases"/>
    <property type="match status" value="2"/>
</dbReference>
<reference evidence="9" key="2">
    <citation type="submission" date="2024-05" db="EMBL/GenBank/DDBJ databases">
        <authorList>
            <person name="Wolfe A."/>
        </authorList>
    </citation>
    <scope>NUCLEOTIDE SEQUENCE</scope>
    <source>
        <strain evidence="9">UMB1064</strain>
    </source>
</reference>
<dbReference type="GO" id="GO:0005524">
    <property type="term" value="F:ATP binding"/>
    <property type="evidence" value="ECO:0007669"/>
    <property type="project" value="UniProtKB-KW"/>
</dbReference>
<protein>
    <recommendedName>
        <fullName evidence="1">RNA helicase</fullName>
        <ecNumber evidence="1">3.6.4.13</ecNumber>
    </recommendedName>
</protein>
<dbReference type="Proteomes" id="UP001223646">
    <property type="component" value="Unassembled WGS sequence"/>
</dbReference>
<dbReference type="CDD" id="cd18791">
    <property type="entry name" value="SF2_C_RHA"/>
    <property type="match status" value="1"/>
</dbReference>
<dbReference type="Pfam" id="PF00271">
    <property type="entry name" value="Helicase_C"/>
    <property type="match status" value="1"/>
</dbReference>
<dbReference type="InterPro" id="IPR048333">
    <property type="entry name" value="HA2_WH"/>
</dbReference>
<dbReference type="Pfam" id="PF00270">
    <property type="entry name" value="DEAD"/>
    <property type="match status" value="1"/>
</dbReference>
<evidence type="ECO:0000259" key="8">
    <source>
        <dbReference type="PROSITE" id="PS51194"/>
    </source>
</evidence>
<evidence type="ECO:0000256" key="3">
    <source>
        <dbReference type="ARBA" id="ARBA00022801"/>
    </source>
</evidence>
<sequence>MSTDFQFNLQNISAGLPFASQLSSLADAVRDHDVVVQAPPGTGKTTLVPPAVANTLGGRIVVTAPRRVAVRSAARRLAQLSGTKLGEEVGYSVRGDTKVSRATRVEFVTPGVLLRRLLRDGDVDASAVLIDEVHERGLDTDLVLAMVRDLRDIRDDLRLVAMSATVDAPKFAALLGGSTPAPIVAAEAAIHPLDIRYSPFPQRLDARGVTDDFLQHVAAQARKLVEEAAGDVLVFLPGIREVERCADYIADASDATVLTLHGQQSSEEQDRVFRRQADGRRVIVSTAIAESSVTVPGVRAVVDACLARGPRLDIARGFSGLVTSSCAQSSANQRAGRAGREGPGIVVRCVSQSEFASFPAWPAPEIEVADLTQALLDAAAWGTPGMQGLKLLDAPPPHHTEAANRILAGLGAVDEVGDITELGRTLATLPVHPRMGRALLTATAMMPEHVDTIARAVEKLTDARGLAKHVRRIELDTEAPANLLPSDIPALVTALAWPDFIGRRRSANSDEYLFTGGTAAELARGSDLHGHEWIAAADTSRLSHGRALIRGGEAIDLEIAMLAAGHLARAETTARVEQGRVRARERELLGAIELSSRQVSPTPEQCIAANSTWLANTLADAAPNLDRDTEQLRRRMAFLHTHRGAPWPDVSPAGLAAQAELLFAGELDRPTPPTLDAEHLRRLLPWPEATDFDRLVPERLEVPSGSRIRLEYPEDPTDEEAQIVLAVKLQECFGLAETPQVLEKPVTMHLLSPAQRPLAVTGDLESFWNGAYAQVRSEMRGRYPKHPWPENPWEEQATARTKRRR</sequence>
<dbReference type="Pfam" id="PF08482">
    <property type="entry name" value="HrpB_C"/>
    <property type="match status" value="1"/>
</dbReference>
<proteinExistence type="predicted"/>
<dbReference type="SUPFAM" id="SSF52540">
    <property type="entry name" value="P-loop containing nucleoside triphosphate hydrolases"/>
    <property type="match status" value="1"/>
</dbReference>
<dbReference type="InterPro" id="IPR014001">
    <property type="entry name" value="Helicase_ATP-bd"/>
</dbReference>
<name>A0AAW9SZZ1_CORAY</name>
<dbReference type="InterPro" id="IPR010225">
    <property type="entry name" value="HrpB"/>
</dbReference>
<dbReference type="PANTHER" id="PTHR43519">
    <property type="entry name" value="ATP-DEPENDENT RNA HELICASE HRPB"/>
    <property type="match status" value="1"/>
</dbReference>
<organism evidence="9 10">
    <name type="scientific">Corynebacterium amycolatum</name>
    <dbReference type="NCBI Taxonomy" id="43765"/>
    <lineage>
        <taxon>Bacteria</taxon>
        <taxon>Bacillati</taxon>
        <taxon>Actinomycetota</taxon>
        <taxon>Actinomycetes</taxon>
        <taxon>Mycobacteriales</taxon>
        <taxon>Corynebacteriaceae</taxon>
        <taxon>Corynebacterium</taxon>
    </lineage>
</organism>
<dbReference type="InterPro" id="IPR013689">
    <property type="entry name" value="RNA_helicase_ATP-dep_HrpB_C"/>
</dbReference>
<dbReference type="Gene3D" id="1.20.120.1080">
    <property type="match status" value="1"/>
</dbReference>
<dbReference type="CDD" id="cd17990">
    <property type="entry name" value="DEXHc_HrpB"/>
    <property type="match status" value="1"/>
</dbReference>
<dbReference type="InterPro" id="IPR002464">
    <property type="entry name" value="DNA/RNA_helicase_DEAH_CS"/>
</dbReference>
<keyword evidence="4 9" id="KW-0347">Helicase</keyword>
<evidence type="ECO:0000256" key="5">
    <source>
        <dbReference type="ARBA" id="ARBA00022840"/>
    </source>
</evidence>
<dbReference type="InterPro" id="IPR011545">
    <property type="entry name" value="DEAD/DEAH_box_helicase_dom"/>
</dbReference>
<dbReference type="InterPro" id="IPR027417">
    <property type="entry name" value="P-loop_NTPase"/>
</dbReference>
<dbReference type="InterPro" id="IPR049614">
    <property type="entry name" value="HrpB_DEXH"/>
</dbReference>
<dbReference type="PIRSF" id="PIRSF005496">
    <property type="entry name" value="ATP_hel_hrpB"/>
    <property type="match status" value="1"/>
</dbReference>
<evidence type="ECO:0000256" key="4">
    <source>
        <dbReference type="ARBA" id="ARBA00022806"/>
    </source>
</evidence>
<gene>
    <name evidence="9" type="ORF">QP460_009975</name>
</gene>
<reference evidence="9" key="1">
    <citation type="submission" date="2023-05" db="EMBL/GenBank/DDBJ databases">
        <authorList>
            <person name="Du J."/>
        </authorList>
    </citation>
    <scope>NUCLEOTIDE SEQUENCE</scope>
    <source>
        <strain evidence="9">UMB1064</strain>
    </source>
</reference>
<dbReference type="GO" id="GO:0003724">
    <property type="term" value="F:RNA helicase activity"/>
    <property type="evidence" value="ECO:0007669"/>
    <property type="project" value="UniProtKB-EC"/>
</dbReference>
<keyword evidence="5" id="KW-0067">ATP-binding</keyword>
<dbReference type="GO" id="GO:0003676">
    <property type="term" value="F:nucleic acid binding"/>
    <property type="evidence" value="ECO:0007669"/>
    <property type="project" value="InterPro"/>
</dbReference>
<evidence type="ECO:0000313" key="10">
    <source>
        <dbReference type="Proteomes" id="UP001223646"/>
    </source>
</evidence>
<evidence type="ECO:0000256" key="1">
    <source>
        <dbReference type="ARBA" id="ARBA00012552"/>
    </source>
</evidence>
<dbReference type="SMART" id="SM00847">
    <property type="entry name" value="HA2"/>
    <property type="match status" value="1"/>
</dbReference>
<dbReference type="AlphaFoldDB" id="A0AAW9SZZ1"/>
<dbReference type="Pfam" id="PF04408">
    <property type="entry name" value="WHD_HA2"/>
    <property type="match status" value="1"/>
</dbReference>
<dbReference type="InterPro" id="IPR007502">
    <property type="entry name" value="Helicase-assoc_dom"/>
</dbReference>
<accession>A0AAW9SZZ1</accession>
<dbReference type="EC" id="3.6.4.13" evidence="1"/>